<feature type="region of interest" description="Disordered" evidence="1">
    <location>
        <begin position="14"/>
        <end position="40"/>
    </location>
</feature>
<accession>A0ABD1WWL4</accession>
<organism evidence="2 3">
    <name type="scientific">Forsythia ovata</name>
    <dbReference type="NCBI Taxonomy" id="205694"/>
    <lineage>
        <taxon>Eukaryota</taxon>
        <taxon>Viridiplantae</taxon>
        <taxon>Streptophyta</taxon>
        <taxon>Embryophyta</taxon>
        <taxon>Tracheophyta</taxon>
        <taxon>Spermatophyta</taxon>
        <taxon>Magnoliopsida</taxon>
        <taxon>eudicotyledons</taxon>
        <taxon>Gunneridae</taxon>
        <taxon>Pentapetalae</taxon>
        <taxon>asterids</taxon>
        <taxon>lamiids</taxon>
        <taxon>Lamiales</taxon>
        <taxon>Oleaceae</taxon>
        <taxon>Forsythieae</taxon>
        <taxon>Forsythia</taxon>
    </lineage>
</organism>
<proteinExistence type="predicted"/>
<sequence length="138" mass="16051">MALLVQKSNVHKTLWITVSNPDATDSSEDEDDDEVEGPKSPEEMLTILQRVLEESAHVLVSSRLEAKERRNNLRLREEQDAAYLAALEADEAREHQRKEEQERLEREATEAERKRKEEEEEEEKARKRPACEAAEKKI</sequence>
<feature type="region of interest" description="Disordered" evidence="1">
    <location>
        <begin position="91"/>
        <end position="138"/>
    </location>
</feature>
<dbReference type="Proteomes" id="UP001604277">
    <property type="component" value="Unassembled WGS sequence"/>
</dbReference>
<dbReference type="PANTHER" id="PTHR23322:SF1">
    <property type="entry name" value="FAS-ASSOCIATED FACTOR 2"/>
    <property type="match status" value="1"/>
</dbReference>
<keyword evidence="3" id="KW-1185">Reference proteome</keyword>
<feature type="compositionally biased region" description="Acidic residues" evidence="1">
    <location>
        <begin position="25"/>
        <end position="35"/>
    </location>
</feature>
<dbReference type="AlphaFoldDB" id="A0ABD1WWL4"/>
<reference evidence="3" key="1">
    <citation type="submission" date="2024-07" db="EMBL/GenBank/DDBJ databases">
        <title>Two chromosome-level genome assemblies of Korean endemic species Abeliophyllum distichum and Forsythia ovata (Oleaceae).</title>
        <authorList>
            <person name="Jang H."/>
        </authorList>
    </citation>
    <scope>NUCLEOTIDE SEQUENCE [LARGE SCALE GENOMIC DNA]</scope>
</reference>
<name>A0ABD1WWL4_9LAMI</name>
<dbReference type="InterPro" id="IPR050730">
    <property type="entry name" value="UBX_domain-protein"/>
</dbReference>
<comment type="caution">
    <text evidence="2">The sequence shown here is derived from an EMBL/GenBank/DDBJ whole genome shotgun (WGS) entry which is preliminary data.</text>
</comment>
<evidence type="ECO:0000313" key="2">
    <source>
        <dbReference type="EMBL" id="KAL2553967.1"/>
    </source>
</evidence>
<dbReference type="EMBL" id="JBFOLJ010000002">
    <property type="protein sequence ID" value="KAL2553967.1"/>
    <property type="molecule type" value="Genomic_DNA"/>
</dbReference>
<protein>
    <submittedName>
        <fullName evidence="2">Plant UBX domain-containing protein 10</fullName>
    </submittedName>
</protein>
<dbReference type="PANTHER" id="PTHR23322">
    <property type="entry name" value="FAS-ASSOCIATED PROTEIN"/>
    <property type="match status" value="1"/>
</dbReference>
<evidence type="ECO:0000256" key="1">
    <source>
        <dbReference type="SAM" id="MobiDB-lite"/>
    </source>
</evidence>
<evidence type="ECO:0000313" key="3">
    <source>
        <dbReference type="Proteomes" id="UP001604277"/>
    </source>
</evidence>
<gene>
    <name evidence="2" type="ORF">Fot_07586</name>
</gene>